<dbReference type="OrthoDB" id="9808024at2"/>
<evidence type="ECO:0000256" key="1">
    <source>
        <dbReference type="ARBA" id="ARBA00001933"/>
    </source>
</evidence>
<comment type="subunit">
    <text evidence="4">Homodimer.</text>
</comment>
<dbReference type="PANTHER" id="PTHR10314">
    <property type="entry name" value="CYSTATHIONINE BETA-SYNTHASE"/>
    <property type="match status" value="1"/>
</dbReference>
<proteinExistence type="inferred from homology"/>
<reference evidence="10 11" key="1">
    <citation type="submission" date="2016-11" db="EMBL/GenBank/DDBJ databases">
        <authorList>
            <person name="Jaros S."/>
            <person name="Januszkiewicz K."/>
            <person name="Wedrychowicz H."/>
        </authorList>
    </citation>
    <scope>NUCLEOTIDE SEQUENCE [LARGE SCALE GENOMIC DNA]</scope>
    <source>
        <strain evidence="10 11">DSM 21425</strain>
    </source>
</reference>
<dbReference type="GO" id="GO:0016765">
    <property type="term" value="F:transferase activity, transferring alkyl or aryl (other than methyl) groups"/>
    <property type="evidence" value="ECO:0007669"/>
    <property type="project" value="UniProtKB-ARBA"/>
</dbReference>
<dbReference type="GO" id="GO:0006535">
    <property type="term" value="P:cysteine biosynthetic process from serine"/>
    <property type="evidence" value="ECO:0007669"/>
    <property type="project" value="InterPro"/>
</dbReference>
<evidence type="ECO:0000256" key="7">
    <source>
        <dbReference type="ARBA" id="ARBA00022679"/>
    </source>
</evidence>
<dbReference type="InterPro" id="IPR001926">
    <property type="entry name" value="TrpB-like_PALP"/>
</dbReference>
<feature type="domain" description="Tryptophan synthase beta chain-like PALP" evidence="9">
    <location>
        <begin position="16"/>
        <end position="303"/>
    </location>
</feature>
<evidence type="ECO:0000313" key="11">
    <source>
        <dbReference type="Proteomes" id="UP000184225"/>
    </source>
</evidence>
<evidence type="ECO:0000313" key="10">
    <source>
        <dbReference type="EMBL" id="SHI49469.1"/>
    </source>
</evidence>
<keyword evidence="7" id="KW-0808">Transferase</keyword>
<dbReference type="STRING" id="579105.SAMN04488096_102110"/>
<name>A0A1M6BL72_9FLAO</name>
<evidence type="ECO:0000256" key="6">
    <source>
        <dbReference type="ARBA" id="ARBA00016985"/>
    </source>
</evidence>
<dbReference type="CDD" id="cd01561">
    <property type="entry name" value="CBS_like"/>
    <property type="match status" value="1"/>
</dbReference>
<dbReference type="PROSITE" id="PS00901">
    <property type="entry name" value="CYS_SYNTHASE"/>
    <property type="match status" value="1"/>
</dbReference>
<comment type="similarity">
    <text evidence="3">Belongs to the cysteine synthase/cystathionine beta-synthase family. SbnA subfamily.</text>
</comment>
<evidence type="ECO:0000256" key="4">
    <source>
        <dbReference type="ARBA" id="ARBA00011738"/>
    </source>
</evidence>
<protein>
    <recommendedName>
        <fullName evidence="6">N-(2-amino-2-carboxyethyl)-L-glutamate synthase</fullName>
        <ecNumber evidence="5">2.5.1.140</ecNumber>
    </recommendedName>
</protein>
<accession>A0A1M6BL72</accession>
<dbReference type="SUPFAM" id="SSF53686">
    <property type="entry name" value="Tryptophan synthase beta subunit-like PLP-dependent enzymes"/>
    <property type="match status" value="1"/>
</dbReference>
<dbReference type="Proteomes" id="UP000184225">
    <property type="component" value="Unassembled WGS sequence"/>
</dbReference>
<dbReference type="Gene3D" id="3.40.50.1100">
    <property type="match status" value="2"/>
</dbReference>
<evidence type="ECO:0000256" key="8">
    <source>
        <dbReference type="ARBA" id="ARBA00022898"/>
    </source>
</evidence>
<organism evidence="10 11">
    <name type="scientific">Mesonia phycicola</name>
    <dbReference type="NCBI Taxonomy" id="579105"/>
    <lineage>
        <taxon>Bacteria</taxon>
        <taxon>Pseudomonadati</taxon>
        <taxon>Bacteroidota</taxon>
        <taxon>Flavobacteriia</taxon>
        <taxon>Flavobacteriales</taxon>
        <taxon>Flavobacteriaceae</taxon>
        <taxon>Mesonia</taxon>
    </lineage>
</organism>
<comment type="pathway">
    <text evidence="2">Siderophore biosynthesis.</text>
</comment>
<evidence type="ECO:0000256" key="5">
    <source>
        <dbReference type="ARBA" id="ARBA00012331"/>
    </source>
</evidence>
<dbReference type="EC" id="2.5.1.140" evidence="5"/>
<dbReference type="InterPro" id="IPR050214">
    <property type="entry name" value="Cys_Synth/Cystath_Beta-Synth"/>
</dbReference>
<evidence type="ECO:0000256" key="2">
    <source>
        <dbReference type="ARBA" id="ARBA00004924"/>
    </source>
</evidence>
<dbReference type="InterPro" id="IPR023927">
    <property type="entry name" value="SbnA"/>
</dbReference>
<gene>
    <name evidence="10" type="ORF">SAMN04488096_102110</name>
</gene>
<dbReference type="InterPro" id="IPR036052">
    <property type="entry name" value="TrpB-like_PALP_sf"/>
</dbReference>
<dbReference type="EMBL" id="FQYY01000002">
    <property type="protein sequence ID" value="SHI49469.1"/>
    <property type="molecule type" value="Genomic_DNA"/>
</dbReference>
<dbReference type="InterPro" id="IPR001216">
    <property type="entry name" value="P-phosphate_BS"/>
</dbReference>
<sequence length="334" mass="36960">MINIQTKPSTIASNILQTVGNTSLVQLSKLFIAQDFKVYGKSEYNNPSGSIKDRTALSILKDALNKGLINENSTIVESSSGNMALGLAQACLYLGLKLIVVVDPKINLHTQKLLETYQVKIIKVEQPLDDGGFLGARLAKIQELLHNIPNSYWTNQYGNQANPLAHHQTMEEIFKDLNRKVDYLFMATSTCGTIMGCANYIHKHQLPTKIIAVDAKGSVLFGGESKKRIVPGHGAAVPSQFLDTSKLYDHVEVSDLDCIKGCWSLLSNEAILCGGSTGGVVQAIQQYAYKIPKNSNCVMMLCDRGERYLDTIYNKDWINKNIPKANNFVQFRTK</sequence>
<dbReference type="NCBIfam" id="TIGR03945">
    <property type="entry name" value="PLP_SbnA_fam"/>
    <property type="match status" value="1"/>
</dbReference>
<dbReference type="RefSeq" id="WP_073148222.1">
    <property type="nucleotide sequence ID" value="NZ_FQYY01000002.1"/>
</dbReference>
<comment type="cofactor">
    <cofactor evidence="1">
        <name>pyridoxal 5'-phosphate</name>
        <dbReference type="ChEBI" id="CHEBI:597326"/>
    </cofactor>
</comment>
<keyword evidence="11" id="KW-1185">Reference proteome</keyword>
<dbReference type="AlphaFoldDB" id="A0A1M6BL72"/>
<dbReference type="Pfam" id="PF00291">
    <property type="entry name" value="PALP"/>
    <property type="match status" value="1"/>
</dbReference>
<evidence type="ECO:0000256" key="3">
    <source>
        <dbReference type="ARBA" id="ARBA00008519"/>
    </source>
</evidence>
<evidence type="ECO:0000259" key="9">
    <source>
        <dbReference type="Pfam" id="PF00291"/>
    </source>
</evidence>
<keyword evidence="8" id="KW-0663">Pyridoxal phosphate</keyword>